<name>A0A437MA54_9SPHN</name>
<dbReference type="Gene3D" id="3.10.620.30">
    <property type="match status" value="1"/>
</dbReference>
<dbReference type="InterPro" id="IPR038765">
    <property type="entry name" value="Papain-like_cys_pep_sf"/>
</dbReference>
<gene>
    <name evidence="2" type="ORF">EOD43_11985</name>
</gene>
<accession>A0A437MA54</accession>
<evidence type="ECO:0000313" key="3">
    <source>
        <dbReference type="Proteomes" id="UP000282971"/>
    </source>
</evidence>
<dbReference type="EMBL" id="SACN01000001">
    <property type="protein sequence ID" value="RVT94519.1"/>
    <property type="molecule type" value="Genomic_DNA"/>
</dbReference>
<protein>
    <submittedName>
        <fullName evidence="2">Transglutaminase family protein</fullName>
    </submittedName>
</protein>
<proteinExistence type="predicted"/>
<dbReference type="InterPro" id="IPR013589">
    <property type="entry name" value="Bac_transglu_N"/>
</dbReference>
<dbReference type="RefSeq" id="WP_127744093.1">
    <property type="nucleotide sequence ID" value="NZ_SACN01000001.1"/>
</dbReference>
<evidence type="ECO:0000313" key="2">
    <source>
        <dbReference type="EMBL" id="RVT94519.1"/>
    </source>
</evidence>
<evidence type="ECO:0000259" key="1">
    <source>
        <dbReference type="SMART" id="SM00460"/>
    </source>
</evidence>
<organism evidence="2 3">
    <name type="scientific">Sphingomonas crocodyli</name>
    <dbReference type="NCBI Taxonomy" id="1979270"/>
    <lineage>
        <taxon>Bacteria</taxon>
        <taxon>Pseudomonadati</taxon>
        <taxon>Pseudomonadota</taxon>
        <taxon>Alphaproteobacteria</taxon>
        <taxon>Sphingomonadales</taxon>
        <taxon>Sphingomonadaceae</taxon>
        <taxon>Sphingomonas</taxon>
    </lineage>
</organism>
<dbReference type="PANTHER" id="PTHR33490:SF6">
    <property type="entry name" value="SLL1049 PROTEIN"/>
    <property type="match status" value="1"/>
</dbReference>
<dbReference type="Pfam" id="PF08379">
    <property type="entry name" value="Bact_transglu_N"/>
    <property type="match status" value="1"/>
</dbReference>
<sequence length="278" mass="30003">MRILISHRTEYRFTEPQARVVQLLRMTPDSHLGQSVVDWRIEVDCDARLKSRRDGFGNIVSMLYLEGPIDCIGLSVTGEVLTEDRAGVVNGAANLLPAGVFLRPTDLTRTNAAIDLIGAAHGISADDPLGAAHALCGEIHERIACTPDRSTDMRTAAEILEAGAGCSMDMAHVMIAAARAAGFPARFVNGYLCDEEAAPQQRQAPHFWAELHVPDYGWIGFDPACERCPDENYVRVAIGLDYRDAAPISGARIGGGHEVLRVGVDVSSEAVGQLQTQN</sequence>
<feature type="domain" description="Transglutaminase-like" evidence="1">
    <location>
        <begin position="159"/>
        <end position="225"/>
    </location>
</feature>
<dbReference type="Proteomes" id="UP000282971">
    <property type="component" value="Unassembled WGS sequence"/>
</dbReference>
<comment type="caution">
    <text evidence="2">The sequence shown here is derived from an EMBL/GenBank/DDBJ whole genome shotgun (WGS) entry which is preliminary data.</text>
</comment>
<dbReference type="Pfam" id="PF01841">
    <property type="entry name" value="Transglut_core"/>
    <property type="match status" value="1"/>
</dbReference>
<reference evidence="2 3" key="1">
    <citation type="submission" date="2019-01" db="EMBL/GenBank/DDBJ databases">
        <authorList>
            <person name="Chen W.-M."/>
        </authorList>
    </citation>
    <scope>NUCLEOTIDE SEQUENCE [LARGE SCALE GENOMIC DNA]</scope>
    <source>
        <strain evidence="2 3">CCP-7</strain>
    </source>
</reference>
<dbReference type="SMART" id="SM00460">
    <property type="entry name" value="TGc"/>
    <property type="match status" value="1"/>
</dbReference>
<dbReference type="AlphaFoldDB" id="A0A437MA54"/>
<dbReference type="SUPFAM" id="SSF54001">
    <property type="entry name" value="Cysteine proteinases"/>
    <property type="match status" value="1"/>
</dbReference>
<keyword evidence="3" id="KW-1185">Reference proteome</keyword>
<dbReference type="OrthoDB" id="9804023at2"/>
<dbReference type="PANTHER" id="PTHR33490">
    <property type="entry name" value="BLR5614 PROTEIN-RELATED"/>
    <property type="match status" value="1"/>
</dbReference>
<dbReference type="InterPro" id="IPR002931">
    <property type="entry name" value="Transglutaminase-like"/>
</dbReference>